<dbReference type="SUPFAM" id="SSF57667">
    <property type="entry name" value="beta-beta-alpha zinc fingers"/>
    <property type="match status" value="4"/>
</dbReference>
<gene>
    <name evidence="10" type="primary">CSON014938</name>
</gene>
<keyword evidence="1 6" id="KW-0479">Metal-binding</keyword>
<accession>A0A336KRY9</accession>
<reference evidence="10" key="1">
    <citation type="submission" date="2018-04" db="EMBL/GenBank/DDBJ databases">
        <authorList>
            <person name="Go L.Y."/>
            <person name="Mitchell J.A."/>
        </authorList>
    </citation>
    <scope>NUCLEOTIDE SEQUENCE</scope>
    <source>
        <tissue evidence="10">Whole organism</tissue>
    </source>
</reference>
<evidence type="ECO:0000256" key="7">
    <source>
        <dbReference type="SAM" id="MobiDB-lite"/>
    </source>
</evidence>
<dbReference type="PANTHER" id="PTHR24379:SF121">
    <property type="entry name" value="C2H2-TYPE DOMAIN-CONTAINING PROTEIN"/>
    <property type="match status" value="1"/>
</dbReference>
<sequence length="584" mass="69335">MDAELYQKLCRLCLEKPEGEFNWLDDSQTRQELSEAFPEIQVDTEIPALSKIICQNCMNLIRKIIEFKQRIRKNQEFLLNLIKDDNEKLVEGEAGKFLEVFLDSKEILKDECQIKVSCDTGQIERKTEENYQNSRINVDDATENDPISPPAQFEGESDDDTISEKSSLSEDDYARKDPSTEHKSNLLPLPQLEYEKNTNYVWCPFCYEKFKHKYFLASHGKSHHPEYNWAFRPVKSTRTKWTCKFCDKVYSRRFRLKEHALVVHFGHQPYQCDICGFTSNLKNGLRNHIEGRHLKRRFGKTRERETIVCNICNFVCISKDSHYNHMKSHENSEERPFKCMKCDLHFKKQRTLDKHNRSVHITEDLPFTCNLCISARFVTEEILKLHLKRHECSEEKSAKQPFACTACELRFCNKVLLDNHVKHHEKNEIDSCQICGKTLYRSSATDHMEKHKTKYEEFKNVCDQCGRRFRVEWCLLKHLKTHDKPEFYECDKCGKRIKKKFNFVTHIQKCTGPIKEWNCTFCDLKFPTKQTKYKHEKKVHTGWSCKRCNLPFNRYQELKMHRRTVEHKKLGKWGKLQLGIIAEK</sequence>
<feature type="domain" description="C2H2-type" evidence="8">
    <location>
        <begin position="241"/>
        <end position="269"/>
    </location>
</feature>
<dbReference type="PROSITE" id="PS00028">
    <property type="entry name" value="ZINC_FINGER_C2H2_1"/>
    <property type="match status" value="7"/>
</dbReference>
<evidence type="ECO:0000256" key="5">
    <source>
        <dbReference type="PROSITE-ProRule" id="PRU00042"/>
    </source>
</evidence>
<dbReference type="VEuPathDB" id="VectorBase:CSON014938"/>
<evidence type="ECO:0000313" key="10">
    <source>
        <dbReference type="EMBL" id="SSX07564.1"/>
    </source>
</evidence>
<dbReference type="InterPro" id="IPR012934">
    <property type="entry name" value="Znf_AD"/>
</dbReference>
<evidence type="ECO:0000313" key="11">
    <source>
        <dbReference type="EMBL" id="SSX27904.1"/>
    </source>
</evidence>
<dbReference type="EMBL" id="UFQS01000899">
    <property type="protein sequence ID" value="SSX07564.1"/>
    <property type="molecule type" value="Genomic_DNA"/>
</dbReference>
<evidence type="ECO:0000259" key="9">
    <source>
        <dbReference type="PROSITE" id="PS51915"/>
    </source>
</evidence>
<dbReference type="Gene3D" id="3.30.160.60">
    <property type="entry name" value="Classic Zinc Finger"/>
    <property type="match status" value="5"/>
</dbReference>
<feature type="domain" description="C2H2-type" evidence="8">
    <location>
        <begin position="337"/>
        <end position="365"/>
    </location>
</feature>
<dbReference type="PROSITE" id="PS51915">
    <property type="entry name" value="ZAD"/>
    <property type="match status" value="1"/>
</dbReference>
<dbReference type="Pfam" id="PF00096">
    <property type="entry name" value="zf-C2H2"/>
    <property type="match status" value="1"/>
</dbReference>
<dbReference type="SMART" id="SM00868">
    <property type="entry name" value="zf-AD"/>
    <property type="match status" value="1"/>
</dbReference>
<feature type="compositionally biased region" description="Basic and acidic residues" evidence="7">
    <location>
        <begin position="172"/>
        <end position="184"/>
    </location>
</feature>
<feature type="domain" description="ZAD" evidence="9">
    <location>
        <begin position="8"/>
        <end position="81"/>
    </location>
</feature>
<name>A0A336KRY9_CULSO</name>
<keyword evidence="3 5" id="KW-0863">Zinc-finger</keyword>
<feature type="binding site" evidence="6">
    <location>
        <position position="57"/>
    </location>
    <ligand>
        <name>Zn(2+)</name>
        <dbReference type="ChEBI" id="CHEBI:29105"/>
    </ligand>
</feature>
<feature type="binding site" evidence="6">
    <location>
        <position position="10"/>
    </location>
    <ligand>
        <name>Zn(2+)</name>
        <dbReference type="ChEBI" id="CHEBI:29105"/>
    </ligand>
</feature>
<keyword evidence="2" id="KW-0677">Repeat</keyword>
<feature type="domain" description="C2H2-type" evidence="8">
    <location>
        <begin position="517"/>
        <end position="542"/>
    </location>
</feature>
<feature type="region of interest" description="Disordered" evidence="7">
    <location>
        <begin position="129"/>
        <end position="184"/>
    </location>
</feature>
<protein>
    <submittedName>
        <fullName evidence="10">CSON014938 protein</fullName>
    </submittedName>
</protein>
<keyword evidence="4 6" id="KW-0862">Zinc</keyword>
<dbReference type="GO" id="GO:0008270">
    <property type="term" value="F:zinc ion binding"/>
    <property type="evidence" value="ECO:0007669"/>
    <property type="project" value="UniProtKB-UniRule"/>
</dbReference>
<feature type="domain" description="C2H2-type" evidence="8">
    <location>
        <begin position="402"/>
        <end position="429"/>
    </location>
</feature>
<evidence type="ECO:0000256" key="6">
    <source>
        <dbReference type="PROSITE-ProRule" id="PRU01263"/>
    </source>
</evidence>
<dbReference type="OMA" id="NSHIRDH"/>
<feature type="domain" description="C2H2-type" evidence="8">
    <location>
        <begin position="460"/>
        <end position="487"/>
    </location>
</feature>
<evidence type="ECO:0000259" key="8">
    <source>
        <dbReference type="PROSITE" id="PS50157"/>
    </source>
</evidence>
<dbReference type="InterPro" id="IPR036236">
    <property type="entry name" value="Znf_C2H2_sf"/>
</dbReference>
<evidence type="ECO:0000256" key="4">
    <source>
        <dbReference type="ARBA" id="ARBA00022833"/>
    </source>
</evidence>
<dbReference type="AlphaFoldDB" id="A0A336KRY9"/>
<evidence type="ECO:0000256" key="2">
    <source>
        <dbReference type="ARBA" id="ARBA00022737"/>
    </source>
</evidence>
<feature type="binding site" evidence="6">
    <location>
        <position position="54"/>
    </location>
    <ligand>
        <name>Zn(2+)</name>
        <dbReference type="ChEBI" id="CHEBI:29105"/>
    </ligand>
</feature>
<evidence type="ECO:0000256" key="3">
    <source>
        <dbReference type="ARBA" id="ARBA00022771"/>
    </source>
</evidence>
<feature type="domain" description="C2H2-type" evidence="8">
    <location>
        <begin position="270"/>
        <end position="298"/>
    </location>
</feature>
<dbReference type="PANTHER" id="PTHR24379">
    <property type="entry name" value="KRAB AND ZINC FINGER DOMAIN-CONTAINING"/>
    <property type="match status" value="1"/>
</dbReference>
<proteinExistence type="predicted"/>
<dbReference type="EMBL" id="UFQT01000899">
    <property type="protein sequence ID" value="SSX27904.1"/>
    <property type="molecule type" value="Genomic_DNA"/>
</dbReference>
<evidence type="ECO:0000256" key="1">
    <source>
        <dbReference type="ARBA" id="ARBA00022723"/>
    </source>
</evidence>
<reference evidence="11" key="2">
    <citation type="submission" date="2018-07" db="EMBL/GenBank/DDBJ databases">
        <authorList>
            <person name="Quirk P.G."/>
            <person name="Krulwich T.A."/>
        </authorList>
    </citation>
    <scope>NUCLEOTIDE SEQUENCE</scope>
</reference>
<dbReference type="SUPFAM" id="SSF57716">
    <property type="entry name" value="Glucocorticoid receptor-like (DNA-binding domain)"/>
    <property type="match status" value="1"/>
</dbReference>
<organism evidence="10">
    <name type="scientific">Culicoides sonorensis</name>
    <name type="common">Biting midge</name>
    <dbReference type="NCBI Taxonomy" id="179676"/>
    <lineage>
        <taxon>Eukaryota</taxon>
        <taxon>Metazoa</taxon>
        <taxon>Ecdysozoa</taxon>
        <taxon>Arthropoda</taxon>
        <taxon>Hexapoda</taxon>
        <taxon>Insecta</taxon>
        <taxon>Pterygota</taxon>
        <taxon>Neoptera</taxon>
        <taxon>Endopterygota</taxon>
        <taxon>Diptera</taxon>
        <taxon>Nematocera</taxon>
        <taxon>Chironomoidea</taxon>
        <taxon>Ceratopogonidae</taxon>
        <taxon>Ceratopogoninae</taxon>
        <taxon>Culicoides</taxon>
        <taxon>Monoculicoides</taxon>
    </lineage>
</organism>
<dbReference type="SMART" id="SM00355">
    <property type="entry name" value="ZnF_C2H2"/>
    <property type="match status" value="12"/>
</dbReference>
<feature type="binding site" evidence="6">
    <location>
        <position position="13"/>
    </location>
    <ligand>
        <name>Zn(2+)</name>
        <dbReference type="ChEBI" id="CHEBI:29105"/>
    </ligand>
</feature>
<dbReference type="Pfam" id="PF07776">
    <property type="entry name" value="zf-AD"/>
    <property type="match status" value="1"/>
</dbReference>
<feature type="domain" description="C2H2-type" evidence="8">
    <location>
        <begin position="543"/>
        <end position="567"/>
    </location>
</feature>
<dbReference type="Gene3D" id="3.40.1800.20">
    <property type="match status" value="1"/>
</dbReference>
<dbReference type="GO" id="GO:0005634">
    <property type="term" value="C:nucleus"/>
    <property type="evidence" value="ECO:0007669"/>
    <property type="project" value="InterPro"/>
</dbReference>
<dbReference type="PROSITE" id="PS50157">
    <property type="entry name" value="ZINC_FINGER_C2H2_2"/>
    <property type="match status" value="7"/>
</dbReference>
<dbReference type="InterPro" id="IPR013087">
    <property type="entry name" value="Znf_C2H2_type"/>
</dbReference>